<protein>
    <submittedName>
        <fullName evidence="1">Uncharacterized protein</fullName>
    </submittedName>
</protein>
<keyword evidence="2" id="KW-1185">Reference proteome</keyword>
<evidence type="ECO:0000313" key="1">
    <source>
        <dbReference type="EMBL" id="SOC42294.1"/>
    </source>
</evidence>
<sequence>MSDMVFRLGKRKYRVDSDWAEDAAQYIKMYRLFCITMVIYTCCRGVIHLCSSSQPTVSWWVDGMMKR</sequence>
<dbReference type="EMBL" id="OBQF01000003">
    <property type="protein sequence ID" value="SOC42294.1"/>
    <property type="molecule type" value="Genomic_DNA"/>
</dbReference>
<name>A0A285UK49_9STAP</name>
<organism evidence="1 2">
    <name type="scientific">Salinicoccus kekensis</name>
    <dbReference type="NCBI Taxonomy" id="714307"/>
    <lineage>
        <taxon>Bacteria</taxon>
        <taxon>Bacillati</taxon>
        <taxon>Bacillota</taxon>
        <taxon>Bacilli</taxon>
        <taxon>Bacillales</taxon>
        <taxon>Staphylococcaceae</taxon>
        <taxon>Salinicoccus</taxon>
    </lineage>
</organism>
<dbReference type="AlphaFoldDB" id="A0A285UK49"/>
<evidence type="ECO:0000313" key="2">
    <source>
        <dbReference type="Proteomes" id="UP000219412"/>
    </source>
</evidence>
<reference evidence="2" key="1">
    <citation type="submission" date="2017-08" db="EMBL/GenBank/DDBJ databases">
        <authorList>
            <person name="Varghese N."/>
            <person name="Submissions S."/>
        </authorList>
    </citation>
    <scope>NUCLEOTIDE SEQUENCE [LARGE SCALE GENOMIC DNA]</scope>
    <source>
        <strain evidence="2">DSM 23173</strain>
    </source>
</reference>
<dbReference type="Proteomes" id="UP000219412">
    <property type="component" value="Unassembled WGS sequence"/>
</dbReference>
<gene>
    <name evidence="1" type="ORF">SAMN05878391_1612</name>
</gene>
<accession>A0A285UK49</accession>
<proteinExistence type="predicted"/>